<dbReference type="Pfam" id="PF13676">
    <property type="entry name" value="TIR_2"/>
    <property type="match status" value="1"/>
</dbReference>
<dbReference type="Proteomes" id="UP000676967">
    <property type="component" value="Chromosome"/>
</dbReference>
<protein>
    <recommendedName>
        <fullName evidence="1">TIR domain-containing protein</fullName>
    </recommendedName>
</protein>
<dbReference type="Gene3D" id="3.40.50.10140">
    <property type="entry name" value="Toll/interleukin-1 receptor homology (TIR) domain"/>
    <property type="match status" value="1"/>
</dbReference>
<dbReference type="InterPro" id="IPR035897">
    <property type="entry name" value="Toll_tir_struct_dom_sf"/>
</dbReference>
<keyword evidence="3" id="KW-1185">Reference proteome</keyword>
<evidence type="ECO:0000313" key="2">
    <source>
        <dbReference type="EMBL" id="BCJ39481.1"/>
    </source>
</evidence>
<evidence type="ECO:0000259" key="1">
    <source>
        <dbReference type="Pfam" id="PF13676"/>
    </source>
</evidence>
<dbReference type="NCBIfam" id="NF040588">
    <property type="entry name" value="FxsC_Nterm"/>
    <property type="match status" value="1"/>
</dbReference>
<gene>
    <name evidence="2" type="ORF">Aiant_01380</name>
</gene>
<name>A0ABM7LJQ1_9ACTN</name>
<reference evidence="2 3" key="1">
    <citation type="submission" date="2020-08" db="EMBL/GenBank/DDBJ databases">
        <title>Whole genome shotgun sequence of Actinoplanes ianthinogenes NBRC 13996.</title>
        <authorList>
            <person name="Komaki H."/>
            <person name="Tamura T."/>
        </authorList>
    </citation>
    <scope>NUCLEOTIDE SEQUENCE [LARGE SCALE GENOMIC DNA]</scope>
    <source>
        <strain evidence="2 3">NBRC 13996</strain>
    </source>
</reference>
<accession>A0ABM7LJQ1</accession>
<dbReference type="EMBL" id="AP023356">
    <property type="protein sequence ID" value="BCJ39481.1"/>
    <property type="molecule type" value="Genomic_DNA"/>
</dbReference>
<feature type="domain" description="TIR" evidence="1">
    <location>
        <begin position="21"/>
        <end position="157"/>
    </location>
</feature>
<proteinExistence type="predicted"/>
<dbReference type="SUPFAM" id="SSF52200">
    <property type="entry name" value="Toll/Interleukin receptor TIR domain"/>
    <property type="match status" value="1"/>
</dbReference>
<evidence type="ECO:0000313" key="3">
    <source>
        <dbReference type="Proteomes" id="UP000676967"/>
    </source>
</evidence>
<dbReference type="InterPro" id="IPR000157">
    <property type="entry name" value="TIR_dom"/>
</dbReference>
<sequence length="221" mass="24781">MVDLHAELGRRIVTSTREPVFFISYAHRPRRRRRTEHELDPVEEFYATLSEHIYELVGLPVGAAAGFMDTDMDGGQRWSAELGYAIGHCQVLVPLLSPSYVTSRWCALEWQAFHRRPHHPMPGTHPTPGAVPVIPVHWIPVDLPSLPAEVRAVQFFKPANVPAQLAQSYEDEGLYGLLQTGEQGREAFNTVVWRLAQRIALAYGTHHVEAAEDVDFGEGTP</sequence>
<dbReference type="InterPro" id="IPR047603">
    <property type="entry name" value="FxsC_N"/>
</dbReference>
<organism evidence="2 3">
    <name type="scientific">Actinoplanes ianthinogenes</name>
    <dbReference type="NCBI Taxonomy" id="122358"/>
    <lineage>
        <taxon>Bacteria</taxon>
        <taxon>Bacillati</taxon>
        <taxon>Actinomycetota</taxon>
        <taxon>Actinomycetes</taxon>
        <taxon>Micromonosporales</taxon>
        <taxon>Micromonosporaceae</taxon>
        <taxon>Actinoplanes</taxon>
    </lineage>
</organism>